<organism evidence="1 2">
    <name type="scientific">Pontibacter locisalis</name>
    <dbReference type="NCBI Taxonomy" id="1719035"/>
    <lineage>
        <taxon>Bacteria</taxon>
        <taxon>Pseudomonadati</taxon>
        <taxon>Bacteroidota</taxon>
        <taxon>Cytophagia</taxon>
        <taxon>Cytophagales</taxon>
        <taxon>Hymenobacteraceae</taxon>
        <taxon>Pontibacter</taxon>
    </lineage>
</organism>
<name>A0ABW5IGH2_9BACT</name>
<dbReference type="RefSeq" id="WP_377503199.1">
    <property type="nucleotide sequence ID" value="NZ_JBHULU010000003.1"/>
</dbReference>
<dbReference type="Pfam" id="PF09424">
    <property type="entry name" value="YqeY"/>
    <property type="match status" value="1"/>
</dbReference>
<gene>
    <name evidence="1" type="ORF">ACFSRY_02675</name>
</gene>
<dbReference type="PANTHER" id="PTHR28055:SF1">
    <property type="entry name" value="ALTERED INHERITANCE OF MITOCHONDRIA PROTEIN 41, MITOCHONDRIAL"/>
    <property type="match status" value="1"/>
</dbReference>
<dbReference type="Proteomes" id="UP001597544">
    <property type="component" value="Unassembled WGS sequence"/>
</dbReference>
<dbReference type="Gene3D" id="1.10.1510.10">
    <property type="entry name" value="Uncharacterised protein YqeY/AIM41 PF09424, N-terminal domain"/>
    <property type="match status" value="1"/>
</dbReference>
<dbReference type="InterPro" id="IPR003789">
    <property type="entry name" value="Asn/Gln_tRNA_amidoTrase-B-like"/>
</dbReference>
<accession>A0ABW5IGH2</accession>
<keyword evidence="2" id="KW-1185">Reference proteome</keyword>
<dbReference type="Gene3D" id="1.10.10.410">
    <property type="match status" value="1"/>
</dbReference>
<dbReference type="SUPFAM" id="SSF89095">
    <property type="entry name" value="GatB/YqeY motif"/>
    <property type="match status" value="1"/>
</dbReference>
<protein>
    <submittedName>
        <fullName evidence="1">GatB/YqeY domain-containing protein</fullName>
    </submittedName>
</protein>
<comment type="caution">
    <text evidence="1">The sequence shown here is derived from an EMBL/GenBank/DDBJ whole genome shotgun (WGS) entry which is preliminary data.</text>
</comment>
<proteinExistence type="predicted"/>
<dbReference type="InterPro" id="IPR042184">
    <property type="entry name" value="YqeY/Aim41_N"/>
</dbReference>
<sequence length="153" mass="16837">MSLKERINADIKEAMLAKDKARLQALRSIKSLILLAETEKGGTEDLSKDTEMKLLTKAAKQRRESAELYAKQGREDLEQIELQELAVIEDYLPKQLDEGDLRVRLVEIIQRVGATGPSDLGKVMGVASKELAGQADGRAISTAVGELLNNTDF</sequence>
<evidence type="ECO:0000313" key="2">
    <source>
        <dbReference type="Proteomes" id="UP001597544"/>
    </source>
</evidence>
<dbReference type="InterPro" id="IPR019004">
    <property type="entry name" value="YqeY/Aim41"/>
</dbReference>
<evidence type="ECO:0000313" key="1">
    <source>
        <dbReference type="EMBL" id="MFD2512761.1"/>
    </source>
</evidence>
<dbReference type="PANTHER" id="PTHR28055">
    <property type="entry name" value="ALTERED INHERITANCE OF MITOCHONDRIA PROTEIN 41, MITOCHONDRIAL"/>
    <property type="match status" value="1"/>
</dbReference>
<reference evidence="2" key="1">
    <citation type="journal article" date="2019" name="Int. J. Syst. Evol. Microbiol.">
        <title>The Global Catalogue of Microorganisms (GCM) 10K type strain sequencing project: providing services to taxonomists for standard genome sequencing and annotation.</title>
        <authorList>
            <consortium name="The Broad Institute Genomics Platform"/>
            <consortium name="The Broad Institute Genome Sequencing Center for Infectious Disease"/>
            <person name="Wu L."/>
            <person name="Ma J."/>
        </authorList>
    </citation>
    <scope>NUCLEOTIDE SEQUENCE [LARGE SCALE GENOMIC DNA]</scope>
    <source>
        <strain evidence="2">KCTC 42498</strain>
    </source>
</reference>
<dbReference type="InterPro" id="IPR023168">
    <property type="entry name" value="GatB_Yqey_C_2"/>
</dbReference>
<dbReference type="EMBL" id="JBHULU010000003">
    <property type="protein sequence ID" value="MFD2512761.1"/>
    <property type="molecule type" value="Genomic_DNA"/>
</dbReference>